<accession>A0A1M5CIN9</accession>
<reference evidence="10 11" key="1">
    <citation type="submission" date="2016-11" db="EMBL/GenBank/DDBJ databases">
        <authorList>
            <person name="Jaros S."/>
            <person name="Januszkiewicz K."/>
            <person name="Wedrychowicz H."/>
        </authorList>
    </citation>
    <scope>NUCLEOTIDE SEQUENCE [LARGE SCALE GENOMIC DNA]</scope>
    <source>
        <strain evidence="10 11">DSM 45627</strain>
    </source>
</reference>
<dbReference type="InterPro" id="IPR003593">
    <property type="entry name" value="AAA+_ATPase"/>
</dbReference>
<name>A0A1M5CIN9_9ACTN</name>
<dbReference type="InterPro" id="IPR014216">
    <property type="entry name" value="ABC_transptr_CydD"/>
</dbReference>
<keyword evidence="4 10" id="KW-0067">ATP-binding</keyword>
<dbReference type="InterPro" id="IPR014223">
    <property type="entry name" value="ABC_CydC/D"/>
</dbReference>
<dbReference type="SUPFAM" id="SSF52540">
    <property type="entry name" value="P-loop containing nucleoside triphosphate hydrolases"/>
    <property type="match status" value="2"/>
</dbReference>
<evidence type="ECO:0000256" key="6">
    <source>
        <dbReference type="ARBA" id="ARBA00023136"/>
    </source>
</evidence>
<dbReference type="NCBIfam" id="TIGR02868">
    <property type="entry name" value="CydC"/>
    <property type="match status" value="1"/>
</dbReference>
<organism evidence="10 11">
    <name type="scientific">Jatrophihabitans endophyticus</name>
    <dbReference type="NCBI Taxonomy" id="1206085"/>
    <lineage>
        <taxon>Bacteria</taxon>
        <taxon>Bacillati</taxon>
        <taxon>Actinomycetota</taxon>
        <taxon>Actinomycetes</taxon>
        <taxon>Jatrophihabitantales</taxon>
        <taxon>Jatrophihabitantaceae</taxon>
        <taxon>Jatrophihabitans</taxon>
    </lineage>
</organism>
<dbReference type="GO" id="GO:0005524">
    <property type="term" value="F:ATP binding"/>
    <property type="evidence" value="ECO:0007669"/>
    <property type="project" value="UniProtKB-KW"/>
</dbReference>
<evidence type="ECO:0000256" key="5">
    <source>
        <dbReference type="ARBA" id="ARBA00022989"/>
    </source>
</evidence>
<dbReference type="PANTHER" id="PTHR24221">
    <property type="entry name" value="ATP-BINDING CASSETTE SUB-FAMILY B"/>
    <property type="match status" value="1"/>
</dbReference>
<sequence length="1163" mass="117683">MSAPVDPRLPRTVPAVRRQLAALVALQFAGALLVVAQAALLAEIVATVVLHGTAGLGALGRPLLLLVGVGVGRAVLGAGQEWVGARSSERVRADLRGRVLAAVVRLGPTWAAAQPSGRLVTAAGPGLDALDGYLTRALPAMVAAGVVPPFVVARIGLADWQSAAILVGCLPLVPLFMVLVGVTTRRRMATQYALLARLAGHFLDLVQGLTSLKVYGRARAQVDTVRRATDAYRRHTLATLKVAFLSGLVLDVIATLSVAVVAVDVGLRLDHGGLSLRTALLVLLLAPELFAPLRAVGAQYHAAEEGRVAAGAALDVLDEAAAVSLADGVVAAAAGPAPRSGTALSVRGLSVHHAGRGAPALDRLDLDVPAGQVLAVRGPSGGGKSTLLGVLLGFVAPSAGAVYAGGRGADPGDAVVLDSDAWRAHTAWVPQRPTPTQPTVSAEVALGDPSATAAQLAQAVADCRAPAGDTPLGEDGVRVSAGQRRRVALARALLRARAVHALGEVPLLLLDEPSEDLDPVTEQVVASVIGSLAGWATVVMVTHSDALAAVAERTVELRDGRIESDRAIARPVRPALPTPGPVERAVPMTAVAGPAPAAPARLRTLLDVDPALRRRLVIAAVLSGATGLAALALTATSVWLICRASQHPNVQALEVAVVGVRTFALARALLRYGDRLVAHDVALRLLAQVRARVFAALEPLAPTGLAGLARGDLLRRFVGDVDAIQDGLVRAVLPLAGAAITAGGAAALAVLVLPAAGTVLAAGLVAALVVAAWFTRRAAGSGRAVAAAVGERDRRSTALLAGLAELTAYGAARRALAGVGDADTEALGRSRRPAAAAALGAGLTGLVSATTLPAVLAVTVQLVAGGGVDPLVVGALLACVLTGFEAVAPLPAAFAAWGRLRASLARVATLLATPAPVPEPAGTVPAAPSDRTPVGVAADGVDLAPATGADLVIRDADLALAPGRRIAVTGPSGCGKSTLLTAAMRLLPVQRGRLDLTSTAGRTPLAQLPAAAVPPLVAGSLQGDHVFDTSLRDNLRVVRPEATDADLGAAARRAGLAEFVTGLPDGWDTAAGPDGGALSGGQRQRLLLARALLADPAVLVLDEPTAHLDPDTERAVLADLLAATAGRTVLLTTHRRVPVERLDAVLAVVDGRLRDVTPVAGTA</sequence>
<feature type="transmembrane region" description="Helical" evidence="7">
    <location>
        <begin position="759"/>
        <end position="775"/>
    </location>
</feature>
<feature type="transmembrane region" description="Helical" evidence="7">
    <location>
        <begin position="62"/>
        <end position="83"/>
    </location>
</feature>
<dbReference type="Gene3D" id="3.40.50.300">
    <property type="entry name" value="P-loop containing nucleotide triphosphate hydrolases"/>
    <property type="match status" value="2"/>
</dbReference>
<dbReference type="GO" id="GO:0140359">
    <property type="term" value="F:ABC-type transporter activity"/>
    <property type="evidence" value="ECO:0007669"/>
    <property type="project" value="InterPro"/>
</dbReference>
<evidence type="ECO:0000313" key="10">
    <source>
        <dbReference type="EMBL" id="SHF54645.1"/>
    </source>
</evidence>
<keyword evidence="5 7" id="KW-1133">Transmembrane helix</keyword>
<evidence type="ECO:0000256" key="3">
    <source>
        <dbReference type="ARBA" id="ARBA00022741"/>
    </source>
</evidence>
<dbReference type="NCBIfam" id="TIGR02857">
    <property type="entry name" value="CydD"/>
    <property type="match status" value="1"/>
</dbReference>
<feature type="transmembrane region" description="Helical" evidence="7">
    <location>
        <begin position="836"/>
        <end position="859"/>
    </location>
</feature>
<dbReference type="SUPFAM" id="SSF90123">
    <property type="entry name" value="ABC transporter transmembrane region"/>
    <property type="match status" value="2"/>
</dbReference>
<evidence type="ECO:0000256" key="7">
    <source>
        <dbReference type="SAM" id="Phobius"/>
    </source>
</evidence>
<feature type="domain" description="ABC transmembrane type-1" evidence="9">
    <location>
        <begin position="617"/>
        <end position="899"/>
    </location>
</feature>
<feature type="transmembrane region" description="Helical" evidence="7">
    <location>
        <begin position="137"/>
        <end position="157"/>
    </location>
</feature>
<dbReference type="InterPro" id="IPR039421">
    <property type="entry name" value="Type_1_exporter"/>
</dbReference>
<comment type="subcellular location">
    <subcellularLocation>
        <location evidence="1">Cell membrane</location>
        <topology evidence="1">Multi-pass membrane protein</topology>
    </subcellularLocation>
</comment>
<dbReference type="GO" id="GO:0034775">
    <property type="term" value="P:glutathione transmembrane transport"/>
    <property type="evidence" value="ECO:0007669"/>
    <property type="project" value="InterPro"/>
</dbReference>
<dbReference type="Pfam" id="PF00664">
    <property type="entry name" value="ABC_membrane"/>
    <property type="match status" value="2"/>
</dbReference>
<proteinExistence type="predicted"/>
<feature type="domain" description="ABC transporter" evidence="8">
    <location>
        <begin position="346"/>
        <end position="584"/>
    </location>
</feature>
<dbReference type="PANTHER" id="PTHR24221:SF590">
    <property type="entry name" value="COMPONENT LINKED WITH THE ASSEMBLY OF CYTOCHROME' TRANSPORT TRANSMEMBRANE ATP-BINDING PROTEIN ABC TRANSPORTER CYDD-RELATED"/>
    <property type="match status" value="1"/>
</dbReference>
<dbReference type="SMART" id="SM00382">
    <property type="entry name" value="AAA"/>
    <property type="match status" value="2"/>
</dbReference>
<dbReference type="GO" id="GO:0045454">
    <property type="term" value="P:cell redox homeostasis"/>
    <property type="evidence" value="ECO:0007669"/>
    <property type="project" value="InterPro"/>
</dbReference>
<evidence type="ECO:0000256" key="1">
    <source>
        <dbReference type="ARBA" id="ARBA00004651"/>
    </source>
</evidence>
<keyword evidence="3" id="KW-0547">Nucleotide-binding</keyword>
<feature type="transmembrane region" description="Helical" evidence="7">
    <location>
        <begin position="616"/>
        <end position="640"/>
    </location>
</feature>
<keyword evidence="11" id="KW-1185">Reference proteome</keyword>
<dbReference type="GO" id="GO:0005886">
    <property type="term" value="C:plasma membrane"/>
    <property type="evidence" value="ECO:0007669"/>
    <property type="project" value="UniProtKB-SubCell"/>
</dbReference>
<dbReference type="InterPro" id="IPR036640">
    <property type="entry name" value="ABC1_TM_sf"/>
</dbReference>
<dbReference type="InterPro" id="IPR003439">
    <property type="entry name" value="ABC_transporter-like_ATP-bd"/>
</dbReference>
<feature type="domain" description="ABC transporter" evidence="8">
    <location>
        <begin position="938"/>
        <end position="1163"/>
    </location>
</feature>
<dbReference type="PROSITE" id="PS00211">
    <property type="entry name" value="ABC_TRANSPORTER_1"/>
    <property type="match status" value="2"/>
</dbReference>
<evidence type="ECO:0000256" key="4">
    <source>
        <dbReference type="ARBA" id="ARBA00022840"/>
    </source>
</evidence>
<dbReference type="InterPro" id="IPR011527">
    <property type="entry name" value="ABC1_TM_dom"/>
</dbReference>
<evidence type="ECO:0000313" key="11">
    <source>
        <dbReference type="Proteomes" id="UP000186132"/>
    </source>
</evidence>
<dbReference type="PROSITE" id="PS50893">
    <property type="entry name" value="ABC_TRANSPORTER_2"/>
    <property type="match status" value="2"/>
</dbReference>
<feature type="transmembrane region" description="Helical" evidence="7">
    <location>
        <begin position="871"/>
        <end position="897"/>
    </location>
</feature>
<evidence type="ECO:0000259" key="8">
    <source>
        <dbReference type="PROSITE" id="PS50893"/>
    </source>
</evidence>
<dbReference type="Pfam" id="PF00005">
    <property type="entry name" value="ABC_tran"/>
    <property type="match status" value="2"/>
</dbReference>
<dbReference type="RefSeq" id="WP_073384955.1">
    <property type="nucleotide sequence ID" value="NZ_FQVU01000001.1"/>
</dbReference>
<dbReference type="PROSITE" id="PS50929">
    <property type="entry name" value="ABC_TM1F"/>
    <property type="match status" value="2"/>
</dbReference>
<dbReference type="STRING" id="1206085.SAMN05443575_0259"/>
<dbReference type="GO" id="GO:0042883">
    <property type="term" value="P:cysteine transport"/>
    <property type="evidence" value="ECO:0007669"/>
    <property type="project" value="InterPro"/>
</dbReference>
<dbReference type="Gene3D" id="1.20.1560.10">
    <property type="entry name" value="ABC transporter type 1, transmembrane domain"/>
    <property type="match status" value="2"/>
</dbReference>
<feature type="transmembrane region" description="Helical" evidence="7">
    <location>
        <begin position="163"/>
        <end position="182"/>
    </location>
</feature>
<evidence type="ECO:0000256" key="2">
    <source>
        <dbReference type="ARBA" id="ARBA00022692"/>
    </source>
</evidence>
<keyword evidence="6 7" id="KW-0472">Membrane</keyword>
<dbReference type="Proteomes" id="UP000186132">
    <property type="component" value="Unassembled WGS sequence"/>
</dbReference>
<dbReference type="EMBL" id="FQVU01000001">
    <property type="protein sequence ID" value="SHF54645.1"/>
    <property type="molecule type" value="Genomic_DNA"/>
</dbReference>
<dbReference type="OrthoDB" id="9806127at2"/>
<evidence type="ECO:0000259" key="9">
    <source>
        <dbReference type="PROSITE" id="PS50929"/>
    </source>
</evidence>
<dbReference type="CDD" id="cd18584">
    <property type="entry name" value="ABC_6TM_AarD_CydD"/>
    <property type="match status" value="1"/>
</dbReference>
<keyword evidence="2 7" id="KW-0812">Transmembrane</keyword>
<feature type="transmembrane region" description="Helical" evidence="7">
    <location>
        <begin position="242"/>
        <end position="262"/>
    </location>
</feature>
<dbReference type="InterPro" id="IPR017871">
    <property type="entry name" value="ABC_transporter-like_CS"/>
</dbReference>
<protein>
    <submittedName>
        <fullName evidence="10">ATP-binding cassette, subfamily C, CydCD</fullName>
    </submittedName>
</protein>
<dbReference type="GO" id="GO:0016887">
    <property type="term" value="F:ATP hydrolysis activity"/>
    <property type="evidence" value="ECO:0007669"/>
    <property type="project" value="InterPro"/>
</dbReference>
<feature type="transmembrane region" description="Helical" evidence="7">
    <location>
        <begin position="732"/>
        <end position="753"/>
    </location>
</feature>
<feature type="domain" description="ABC transmembrane type-1" evidence="9">
    <location>
        <begin position="21"/>
        <end position="305"/>
    </location>
</feature>
<dbReference type="InterPro" id="IPR027417">
    <property type="entry name" value="P-loop_NTPase"/>
</dbReference>
<dbReference type="AlphaFoldDB" id="A0A1M5CIN9"/>
<gene>
    <name evidence="10" type="ORF">SAMN05443575_0259</name>
</gene>
<feature type="transmembrane region" description="Helical" evidence="7">
    <location>
        <begin position="20"/>
        <end position="42"/>
    </location>
</feature>